<accession>A0A3S2TUI4</accession>
<comment type="caution">
    <text evidence="2">The sequence shown here is derived from an EMBL/GenBank/DDBJ whole genome shotgun (WGS) entry which is preliminary data.</text>
</comment>
<dbReference type="PANTHER" id="PTHR33745">
    <property type="entry name" value="RSBT ANTAGONIST PROTEIN RSBS-RELATED"/>
    <property type="match status" value="1"/>
</dbReference>
<keyword evidence="3" id="KW-1185">Reference proteome</keyword>
<evidence type="ECO:0000259" key="1">
    <source>
        <dbReference type="PROSITE" id="PS50801"/>
    </source>
</evidence>
<protein>
    <submittedName>
        <fullName evidence="2">STAS domain-containing protein</fullName>
    </submittedName>
</protein>
<dbReference type="InterPro" id="IPR002645">
    <property type="entry name" value="STAS_dom"/>
</dbReference>
<dbReference type="PROSITE" id="PS50801">
    <property type="entry name" value="STAS"/>
    <property type="match status" value="1"/>
</dbReference>
<sequence>MTKMSQVAAYIEEHTNVLALEIVEGVLDSLDISISDEERNSAIIMYKEFLGFFGQSLADQKTGVPNDLLAWSKQNAEQQLLSGGRISEIVIRYQPTRRIFNQLLTDLSSEFGLELHENASLINKVNELLDISLNETVSTYECLSESYRQQTQQEMAELSAPVVLVKEGVAVLPLIGIIDSYRAAYITEKVVPYIGKLQLEYLITDYSGIKNIDTEIAAYLNQLGETLSLLGIKVIVTGLRPQLAQTVVETKMNLGAIKVFRNLKQALEYLQ</sequence>
<proteinExistence type="predicted"/>
<reference evidence="2 3" key="1">
    <citation type="submission" date="2019-01" db="EMBL/GenBank/DDBJ databases">
        <title>Bacillus sp. M5HDSG1-1, whole genome shotgun sequence.</title>
        <authorList>
            <person name="Tuo L."/>
        </authorList>
    </citation>
    <scope>NUCLEOTIDE SEQUENCE [LARGE SCALE GENOMIC DNA]</scope>
    <source>
        <strain evidence="2 3">M5HDSG1-1</strain>
    </source>
</reference>
<dbReference type="RefSeq" id="WP_127741503.1">
    <property type="nucleotide sequence ID" value="NZ_CAJCKN010000105.1"/>
</dbReference>
<dbReference type="GeneID" id="87617720"/>
<dbReference type="SUPFAM" id="SSF52091">
    <property type="entry name" value="SpoIIaa-like"/>
    <property type="match status" value="1"/>
</dbReference>
<dbReference type="Gene3D" id="3.30.750.24">
    <property type="entry name" value="STAS domain"/>
    <property type="match status" value="1"/>
</dbReference>
<name>A0A3S2TUI4_9BACI</name>
<evidence type="ECO:0000313" key="3">
    <source>
        <dbReference type="Proteomes" id="UP000288024"/>
    </source>
</evidence>
<feature type="domain" description="STAS" evidence="1">
    <location>
        <begin position="159"/>
        <end position="270"/>
    </location>
</feature>
<dbReference type="Pfam" id="PF01740">
    <property type="entry name" value="STAS"/>
    <property type="match status" value="1"/>
</dbReference>
<gene>
    <name evidence="2" type="ORF">EM808_23725</name>
</gene>
<dbReference type="Proteomes" id="UP000288024">
    <property type="component" value="Unassembled WGS sequence"/>
</dbReference>
<organism evidence="2 3">
    <name type="scientific">Niallia taxi</name>
    <dbReference type="NCBI Taxonomy" id="2499688"/>
    <lineage>
        <taxon>Bacteria</taxon>
        <taxon>Bacillati</taxon>
        <taxon>Bacillota</taxon>
        <taxon>Bacilli</taxon>
        <taxon>Bacillales</taxon>
        <taxon>Bacillaceae</taxon>
        <taxon>Niallia</taxon>
    </lineage>
</organism>
<dbReference type="CDD" id="cd07041">
    <property type="entry name" value="STAS_RsbR_RsbS_like"/>
    <property type="match status" value="1"/>
</dbReference>
<dbReference type="EMBL" id="RZTZ01000015">
    <property type="protein sequence ID" value="RVT57761.1"/>
    <property type="molecule type" value="Genomic_DNA"/>
</dbReference>
<evidence type="ECO:0000313" key="2">
    <source>
        <dbReference type="EMBL" id="RVT57761.1"/>
    </source>
</evidence>
<dbReference type="PANTHER" id="PTHR33745:SF8">
    <property type="entry name" value="BLUE-LIGHT PHOTORECEPTOR"/>
    <property type="match status" value="1"/>
</dbReference>
<dbReference type="InterPro" id="IPR051932">
    <property type="entry name" value="Bact_StressResp_Reg"/>
</dbReference>
<dbReference type="InterPro" id="IPR036513">
    <property type="entry name" value="STAS_dom_sf"/>
</dbReference>
<dbReference type="AlphaFoldDB" id="A0A3S2TUI4"/>